<feature type="transmembrane region" description="Helical" evidence="1">
    <location>
        <begin position="212"/>
        <end position="232"/>
    </location>
</feature>
<sequence>MFDPITIGAAFKAMQLAYDGITYCCDALSQGKVAVQKIKKATDDAQAIAKEVKGIWGFFSGLFGGSKPAESKPAATDTKPVAKKKETYTTHIPNEAEIVQQFIKHLGAFFRHHKELTEYVEIKYEEVFASSDPDPETILELSVYKNELDQSYVKLSGMMRGANVPYQLGPLWENYNSIYSKVQAEQQKRKEQIRIRRQIEAYRQERFRQEKIELGMGLFITLLVVSWLYAVWINSFIEAF</sequence>
<evidence type="ECO:0000256" key="1">
    <source>
        <dbReference type="SAM" id="Phobius"/>
    </source>
</evidence>
<keyword evidence="1" id="KW-1133">Transmembrane helix</keyword>
<evidence type="ECO:0000313" key="2">
    <source>
        <dbReference type="EMBL" id="CAB4147184.1"/>
    </source>
</evidence>
<accession>A0A6J5MK95</accession>
<keyword evidence="1" id="KW-0472">Membrane</keyword>
<reference evidence="2" key="1">
    <citation type="submission" date="2020-04" db="EMBL/GenBank/DDBJ databases">
        <authorList>
            <person name="Chiriac C."/>
            <person name="Salcher M."/>
            <person name="Ghai R."/>
            <person name="Kavagutti S V."/>
        </authorList>
    </citation>
    <scope>NUCLEOTIDE SEQUENCE</scope>
</reference>
<dbReference type="EMBL" id="LR796482">
    <property type="protein sequence ID" value="CAB4147184.1"/>
    <property type="molecule type" value="Genomic_DNA"/>
</dbReference>
<organism evidence="2">
    <name type="scientific">uncultured Caudovirales phage</name>
    <dbReference type="NCBI Taxonomy" id="2100421"/>
    <lineage>
        <taxon>Viruses</taxon>
        <taxon>Duplodnaviria</taxon>
        <taxon>Heunggongvirae</taxon>
        <taxon>Uroviricota</taxon>
        <taxon>Caudoviricetes</taxon>
        <taxon>Peduoviridae</taxon>
        <taxon>Maltschvirus</taxon>
        <taxon>Maltschvirus maltsch</taxon>
    </lineage>
</organism>
<gene>
    <name evidence="2" type="ORF">UFOVP515_15</name>
</gene>
<name>A0A6J5MK95_9CAUD</name>
<protein>
    <submittedName>
        <fullName evidence="2">Uncharacterized protein</fullName>
    </submittedName>
</protein>
<proteinExistence type="predicted"/>
<keyword evidence="1" id="KW-0812">Transmembrane</keyword>